<dbReference type="Pfam" id="PF00789">
    <property type="entry name" value="UBX"/>
    <property type="match status" value="1"/>
</dbReference>
<organism evidence="3 4">
    <name type="scientific">Stentor coeruleus</name>
    <dbReference type="NCBI Taxonomy" id="5963"/>
    <lineage>
        <taxon>Eukaryota</taxon>
        <taxon>Sar</taxon>
        <taxon>Alveolata</taxon>
        <taxon>Ciliophora</taxon>
        <taxon>Postciliodesmatophora</taxon>
        <taxon>Heterotrichea</taxon>
        <taxon>Heterotrichida</taxon>
        <taxon>Stentoridae</taxon>
        <taxon>Stentor</taxon>
    </lineage>
</organism>
<evidence type="ECO:0000259" key="2">
    <source>
        <dbReference type="PROSITE" id="PS50033"/>
    </source>
</evidence>
<dbReference type="Gene3D" id="3.10.20.90">
    <property type="entry name" value="Phosphatidylinositol 3-kinase Catalytic Subunit, Chain A, domain 1"/>
    <property type="match status" value="1"/>
</dbReference>
<dbReference type="InterPro" id="IPR050730">
    <property type="entry name" value="UBX_domain-protein"/>
</dbReference>
<sequence length="393" mass="45624">MDFNLTSEQEEILVNFQAITDNWDLNFALDTLTRCDWDLQRATSETLSYARMQESPLENYQEISYIPAPEPVQMQTARPAVNEKKGFFSKVRALFSELVPSQLPLISPAADDFQRLVGSFASQYKPKFGNKMLMQMLEEAKNTKKMLLMYIHCDEVPIEYIKEVFCNELSAMIINQYYIAWGVFQDSTEGRVAEQVLKATGFPCLAAVKVDDPSRPVVLEKLEGQHPCEKIIEFLSRNYVSRPVIAYRNRALEEERKIRAKQEKELKEAERLHLHREMEERKKKEEEQKRILDEKLEKEKEENEKKRKMMEIGDEPVDGEIACLSFRLPNGSKIERKFDKNRQVKVLYDYLEAQGLKNFEVLYGFPAVVLGNKNATLEESGLYPKALVIVRNA</sequence>
<dbReference type="InterPro" id="IPR029071">
    <property type="entry name" value="Ubiquitin-like_domsf"/>
</dbReference>
<dbReference type="OrthoDB" id="306351at2759"/>
<feature type="coiled-coil region" evidence="1">
    <location>
        <begin position="250"/>
        <end position="311"/>
    </location>
</feature>
<dbReference type="PANTHER" id="PTHR23322">
    <property type="entry name" value="FAS-ASSOCIATED PROTEIN"/>
    <property type="match status" value="1"/>
</dbReference>
<dbReference type="SMART" id="SM00166">
    <property type="entry name" value="UBX"/>
    <property type="match status" value="1"/>
</dbReference>
<dbReference type="CDD" id="cd01767">
    <property type="entry name" value="UBX"/>
    <property type="match status" value="1"/>
</dbReference>
<feature type="domain" description="UBX" evidence="2">
    <location>
        <begin position="317"/>
        <end position="390"/>
    </location>
</feature>
<dbReference type="AlphaFoldDB" id="A0A1R2B9I7"/>
<dbReference type="SUPFAM" id="SSF52833">
    <property type="entry name" value="Thioredoxin-like"/>
    <property type="match status" value="1"/>
</dbReference>
<gene>
    <name evidence="3" type="ORF">SteCoe_27865</name>
</gene>
<name>A0A1R2B9I7_9CILI</name>
<proteinExistence type="predicted"/>
<keyword evidence="4" id="KW-1185">Reference proteome</keyword>
<comment type="caution">
    <text evidence="3">The sequence shown here is derived from an EMBL/GenBank/DDBJ whole genome shotgun (WGS) entry which is preliminary data.</text>
</comment>
<dbReference type="InterPro" id="IPR006577">
    <property type="entry name" value="UAS"/>
</dbReference>
<dbReference type="EMBL" id="MPUH01000821">
    <property type="protein sequence ID" value="OMJ73448.1"/>
    <property type="molecule type" value="Genomic_DNA"/>
</dbReference>
<dbReference type="InterPro" id="IPR036249">
    <property type="entry name" value="Thioredoxin-like_sf"/>
</dbReference>
<dbReference type="InterPro" id="IPR001012">
    <property type="entry name" value="UBX_dom"/>
</dbReference>
<protein>
    <recommendedName>
        <fullName evidence="2">UBX domain-containing protein</fullName>
    </recommendedName>
</protein>
<evidence type="ECO:0000313" key="3">
    <source>
        <dbReference type="EMBL" id="OMJ73448.1"/>
    </source>
</evidence>
<dbReference type="Gene3D" id="3.40.30.10">
    <property type="entry name" value="Glutaredoxin"/>
    <property type="match status" value="1"/>
</dbReference>
<keyword evidence="1" id="KW-0175">Coiled coil</keyword>
<dbReference type="SUPFAM" id="SSF54236">
    <property type="entry name" value="Ubiquitin-like"/>
    <property type="match status" value="1"/>
</dbReference>
<evidence type="ECO:0000313" key="4">
    <source>
        <dbReference type="Proteomes" id="UP000187209"/>
    </source>
</evidence>
<reference evidence="3 4" key="1">
    <citation type="submission" date="2016-11" db="EMBL/GenBank/DDBJ databases">
        <title>The macronuclear genome of Stentor coeruleus: a giant cell with tiny introns.</title>
        <authorList>
            <person name="Slabodnick M."/>
            <person name="Ruby J.G."/>
            <person name="Reiff S.B."/>
            <person name="Swart E.C."/>
            <person name="Gosai S."/>
            <person name="Prabakaran S."/>
            <person name="Witkowska E."/>
            <person name="Larue G.E."/>
            <person name="Fisher S."/>
            <person name="Freeman R.M."/>
            <person name="Gunawardena J."/>
            <person name="Chu W."/>
            <person name="Stover N.A."/>
            <person name="Gregory B.D."/>
            <person name="Nowacki M."/>
            <person name="Derisi J."/>
            <person name="Roy S.W."/>
            <person name="Marshall W.F."/>
            <person name="Sood P."/>
        </authorList>
    </citation>
    <scope>NUCLEOTIDE SEQUENCE [LARGE SCALE GENOMIC DNA]</scope>
    <source>
        <strain evidence="3">WM001</strain>
    </source>
</reference>
<accession>A0A1R2B9I7</accession>
<dbReference type="GO" id="GO:0043130">
    <property type="term" value="F:ubiquitin binding"/>
    <property type="evidence" value="ECO:0007669"/>
    <property type="project" value="TreeGrafter"/>
</dbReference>
<dbReference type="Gene3D" id="1.10.8.10">
    <property type="entry name" value="DNA helicase RuvA subunit, C-terminal domain"/>
    <property type="match status" value="1"/>
</dbReference>
<dbReference type="PROSITE" id="PS50033">
    <property type="entry name" value="UBX"/>
    <property type="match status" value="1"/>
</dbReference>
<evidence type="ECO:0000256" key="1">
    <source>
        <dbReference type="SAM" id="Coils"/>
    </source>
</evidence>
<dbReference type="SMART" id="SM00594">
    <property type="entry name" value="UAS"/>
    <property type="match status" value="1"/>
</dbReference>
<dbReference type="Proteomes" id="UP000187209">
    <property type="component" value="Unassembled WGS sequence"/>
</dbReference>